<evidence type="ECO:0000313" key="2">
    <source>
        <dbReference type="EMBL" id="EAU33517.1"/>
    </source>
</evidence>
<proteinExistence type="predicted"/>
<dbReference type="AlphaFoldDB" id="Q0CKM8"/>
<keyword evidence="1" id="KW-0812">Transmembrane</keyword>
<organism evidence="2 3">
    <name type="scientific">Aspergillus terreus (strain NIH 2624 / FGSC A1156)</name>
    <dbReference type="NCBI Taxonomy" id="341663"/>
    <lineage>
        <taxon>Eukaryota</taxon>
        <taxon>Fungi</taxon>
        <taxon>Dikarya</taxon>
        <taxon>Ascomycota</taxon>
        <taxon>Pezizomycotina</taxon>
        <taxon>Eurotiomycetes</taxon>
        <taxon>Eurotiomycetidae</taxon>
        <taxon>Eurotiales</taxon>
        <taxon>Aspergillaceae</taxon>
        <taxon>Aspergillus</taxon>
        <taxon>Aspergillus subgen. Circumdati</taxon>
    </lineage>
</organism>
<evidence type="ECO:0000313" key="3">
    <source>
        <dbReference type="Proteomes" id="UP000007963"/>
    </source>
</evidence>
<sequence>MDFHLVPRGEDRNYTGFLTKTIVYCGSLIIFLACKTPWSRPTTHPDPAQHSA</sequence>
<dbReference type="GeneID" id="4321810"/>
<dbReference type="VEuPathDB" id="FungiDB:ATEG_05756"/>
<reference evidence="3" key="1">
    <citation type="submission" date="2005-09" db="EMBL/GenBank/DDBJ databases">
        <title>Annotation of the Aspergillus terreus NIH2624 genome.</title>
        <authorList>
            <person name="Birren B.W."/>
            <person name="Lander E.S."/>
            <person name="Galagan J.E."/>
            <person name="Nusbaum C."/>
            <person name="Devon K."/>
            <person name="Henn M."/>
            <person name="Ma L.-J."/>
            <person name="Jaffe D.B."/>
            <person name="Butler J."/>
            <person name="Alvarez P."/>
            <person name="Gnerre S."/>
            <person name="Grabherr M."/>
            <person name="Kleber M."/>
            <person name="Mauceli E.W."/>
            <person name="Brockman W."/>
            <person name="Rounsley S."/>
            <person name="Young S.K."/>
            <person name="LaButti K."/>
            <person name="Pushparaj V."/>
            <person name="DeCaprio D."/>
            <person name="Crawford M."/>
            <person name="Koehrsen M."/>
            <person name="Engels R."/>
            <person name="Montgomery P."/>
            <person name="Pearson M."/>
            <person name="Howarth C."/>
            <person name="Larson L."/>
            <person name="Luoma S."/>
            <person name="White J."/>
            <person name="Alvarado L."/>
            <person name="Kodira C.D."/>
            <person name="Zeng Q."/>
            <person name="Oleary S."/>
            <person name="Yandava C."/>
            <person name="Denning D.W."/>
            <person name="Nierman W.C."/>
            <person name="Milne T."/>
            <person name="Madden K."/>
        </authorList>
    </citation>
    <scope>NUCLEOTIDE SEQUENCE [LARGE SCALE GENOMIC DNA]</scope>
    <source>
        <strain evidence="3">NIH 2624 / FGSC A1156</strain>
    </source>
</reference>
<dbReference type="EMBL" id="CH476601">
    <property type="protein sequence ID" value="EAU33517.1"/>
    <property type="molecule type" value="Genomic_DNA"/>
</dbReference>
<accession>Q0CKM8</accession>
<keyword evidence="1" id="KW-0472">Membrane</keyword>
<dbReference type="RefSeq" id="XP_001214934.1">
    <property type="nucleotide sequence ID" value="XM_001214934.1"/>
</dbReference>
<dbReference type="HOGENOM" id="CLU_3086838_0_0_1"/>
<dbReference type="Proteomes" id="UP000007963">
    <property type="component" value="Unassembled WGS sequence"/>
</dbReference>
<protein>
    <submittedName>
        <fullName evidence="2">Uncharacterized protein</fullName>
    </submittedName>
</protein>
<evidence type="ECO:0000256" key="1">
    <source>
        <dbReference type="SAM" id="Phobius"/>
    </source>
</evidence>
<dbReference type="OrthoDB" id="4493002at2759"/>
<keyword evidence="1" id="KW-1133">Transmembrane helix</keyword>
<gene>
    <name evidence="2" type="ORF">ATEG_05756</name>
</gene>
<feature type="transmembrane region" description="Helical" evidence="1">
    <location>
        <begin position="14"/>
        <end position="34"/>
    </location>
</feature>
<name>Q0CKM8_ASPTN</name>